<gene>
    <name evidence="1" type="ORF">HYN49_08230</name>
</gene>
<dbReference type="OrthoDB" id="1355945at2"/>
<name>A0A2S1SHR1_9FLAO</name>
<evidence type="ECO:0000313" key="1">
    <source>
        <dbReference type="EMBL" id="AWI25887.1"/>
    </source>
</evidence>
<organism evidence="1 2">
    <name type="scientific">Flavobacterium pallidum</name>
    <dbReference type="NCBI Taxonomy" id="2172098"/>
    <lineage>
        <taxon>Bacteria</taxon>
        <taxon>Pseudomonadati</taxon>
        <taxon>Bacteroidota</taxon>
        <taxon>Flavobacteriia</taxon>
        <taxon>Flavobacteriales</taxon>
        <taxon>Flavobacteriaceae</taxon>
        <taxon>Flavobacterium</taxon>
    </lineage>
</organism>
<accession>A0A2S1SHR1</accession>
<keyword evidence="2" id="KW-1185">Reference proteome</keyword>
<evidence type="ECO:0000313" key="2">
    <source>
        <dbReference type="Proteomes" id="UP000244937"/>
    </source>
</evidence>
<sequence>MRTPDTLPYDLVKEMIEQYRSVQLYSIENAVVNAVSNDAHSAWFSLENLKNFIADIERHAEAAAAESLGIRIYYAAYPAKELWDDAGYEDLEGLLNDADTKKYEKKHTLIMIPTIANEGRHQDFNPLDAIAPLAASPSTRIMAMNHGQLIPPKSSVGEWF</sequence>
<dbReference type="AlphaFoldDB" id="A0A2S1SHR1"/>
<proteinExistence type="predicted"/>
<protein>
    <submittedName>
        <fullName evidence="1">Uncharacterized protein</fullName>
    </submittedName>
</protein>
<dbReference type="KEGG" id="fpal:HYN49_08230"/>
<dbReference type="EMBL" id="CP029187">
    <property type="protein sequence ID" value="AWI25887.1"/>
    <property type="molecule type" value="Genomic_DNA"/>
</dbReference>
<reference evidence="1 2" key="1">
    <citation type="submission" date="2018-05" db="EMBL/GenBank/DDBJ databases">
        <title>Genome sequencing of Flavobacterium sp. HYN0049.</title>
        <authorList>
            <person name="Yi H."/>
            <person name="Baek C."/>
        </authorList>
    </citation>
    <scope>NUCLEOTIDE SEQUENCE [LARGE SCALE GENOMIC DNA]</scope>
    <source>
        <strain evidence="1 2">HYN0049</strain>
    </source>
</reference>
<dbReference type="Proteomes" id="UP000244937">
    <property type="component" value="Chromosome"/>
</dbReference>
<dbReference type="RefSeq" id="WP_108903671.1">
    <property type="nucleotide sequence ID" value="NZ_CP029187.1"/>
</dbReference>